<feature type="domain" description="BAH" evidence="14">
    <location>
        <begin position="971"/>
        <end position="1088"/>
    </location>
</feature>
<dbReference type="PRINTS" id="PR00503">
    <property type="entry name" value="BROMODOMAIN"/>
</dbReference>
<dbReference type="InterPro" id="IPR001487">
    <property type="entry name" value="Bromodomain"/>
</dbReference>
<dbReference type="GO" id="GO:0016514">
    <property type="term" value="C:SWI/SNF complex"/>
    <property type="evidence" value="ECO:0007669"/>
    <property type="project" value="TreeGrafter"/>
</dbReference>
<evidence type="ECO:0000256" key="5">
    <source>
        <dbReference type="ARBA" id="ARBA00023117"/>
    </source>
</evidence>
<organism evidence="15">
    <name type="scientific">Dendroctonus ponderosae</name>
    <name type="common">Mountain pine beetle</name>
    <dbReference type="NCBI Taxonomy" id="77166"/>
    <lineage>
        <taxon>Eukaryota</taxon>
        <taxon>Metazoa</taxon>
        <taxon>Ecdysozoa</taxon>
        <taxon>Arthropoda</taxon>
        <taxon>Hexapoda</taxon>
        <taxon>Insecta</taxon>
        <taxon>Pterygota</taxon>
        <taxon>Neoptera</taxon>
        <taxon>Endopterygota</taxon>
        <taxon>Coleoptera</taxon>
        <taxon>Polyphaga</taxon>
        <taxon>Cucujiformia</taxon>
        <taxon>Curculionidae</taxon>
        <taxon>Scolytinae</taxon>
        <taxon>Dendroctonus</taxon>
    </lineage>
</organism>
<dbReference type="SMART" id="SM00439">
    <property type="entry name" value="BAH"/>
    <property type="match status" value="2"/>
</dbReference>
<keyword evidence="10" id="KW-0175">Coiled coil</keyword>
<dbReference type="InterPro" id="IPR043151">
    <property type="entry name" value="BAH_sf"/>
</dbReference>
<feature type="region of interest" description="Disordered" evidence="11">
    <location>
        <begin position="311"/>
        <end position="369"/>
    </location>
</feature>
<feature type="domain" description="Bromo" evidence="12">
    <location>
        <begin position="563"/>
        <end position="633"/>
    </location>
</feature>
<feature type="compositionally biased region" description="Low complexity" evidence="11">
    <location>
        <begin position="176"/>
        <end position="199"/>
    </location>
</feature>
<dbReference type="PANTHER" id="PTHR16062">
    <property type="entry name" value="SWI/SNF-RELATED"/>
    <property type="match status" value="1"/>
</dbReference>
<evidence type="ECO:0000313" key="17">
    <source>
        <dbReference type="Proteomes" id="UP000019118"/>
    </source>
</evidence>
<dbReference type="Gene3D" id="1.10.30.10">
    <property type="entry name" value="High mobility group box domain"/>
    <property type="match status" value="1"/>
</dbReference>
<feature type="DNA-binding region" description="HMG box" evidence="9">
    <location>
        <begin position="1399"/>
        <end position="1467"/>
    </location>
</feature>
<dbReference type="SUPFAM" id="SSF47095">
    <property type="entry name" value="HMG-box"/>
    <property type="match status" value="1"/>
</dbReference>
<evidence type="ECO:0000256" key="6">
    <source>
        <dbReference type="ARBA" id="ARBA00023163"/>
    </source>
</evidence>
<feature type="compositionally biased region" description="Acidic residues" evidence="11">
    <location>
        <begin position="347"/>
        <end position="358"/>
    </location>
</feature>
<feature type="region of interest" description="Disordered" evidence="11">
    <location>
        <begin position="1551"/>
        <end position="1570"/>
    </location>
</feature>
<dbReference type="PROSITE" id="PS50118">
    <property type="entry name" value="HMG_BOX_2"/>
    <property type="match status" value="1"/>
</dbReference>
<feature type="domain" description="BAH" evidence="14">
    <location>
        <begin position="1167"/>
        <end position="1283"/>
    </location>
</feature>
<feature type="domain" description="Bromo" evidence="12">
    <location>
        <begin position="698"/>
        <end position="768"/>
    </location>
</feature>
<dbReference type="PROSITE" id="PS51038">
    <property type="entry name" value="BAH"/>
    <property type="match status" value="2"/>
</dbReference>
<feature type="non-terminal residue" evidence="15">
    <location>
        <position position="1"/>
    </location>
</feature>
<dbReference type="Pfam" id="PF00505">
    <property type="entry name" value="HMG_box"/>
    <property type="match status" value="1"/>
</dbReference>
<dbReference type="GO" id="GO:0003682">
    <property type="term" value="F:chromatin binding"/>
    <property type="evidence" value="ECO:0007669"/>
    <property type="project" value="InterPro"/>
</dbReference>
<feature type="region of interest" description="Disordered" evidence="11">
    <location>
        <begin position="503"/>
        <end position="539"/>
    </location>
</feature>
<feature type="compositionally biased region" description="Basic and acidic residues" evidence="11">
    <location>
        <begin position="148"/>
        <end position="160"/>
    </location>
</feature>
<dbReference type="InterPro" id="IPR037382">
    <property type="entry name" value="Rsc/polybromo"/>
</dbReference>
<dbReference type="SMART" id="SM00398">
    <property type="entry name" value="HMG"/>
    <property type="match status" value="1"/>
</dbReference>
<keyword evidence="6" id="KW-0804">Transcription</keyword>
<keyword evidence="5 8" id="KW-0103">Bromodomain</keyword>
<evidence type="ECO:0000256" key="9">
    <source>
        <dbReference type="PROSITE-ProRule" id="PRU00267"/>
    </source>
</evidence>
<dbReference type="Gene3D" id="1.20.920.10">
    <property type="entry name" value="Bromodomain-like"/>
    <property type="match status" value="6"/>
</dbReference>
<feature type="domain" description="HMG box" evidence="13">
    <location>
        <begin position="1399"/>
        <end position="1467"/>
    </location>
</feature>
<reference evidence="15 17" key="1">
    <citation type="journal article" date="2013" name="Genome Biol.">
        <title>Draft genome of the mountain pine beetle, Dendroctonus ponderosae Hopkins, a major forest pest.</title>
        <authorList>
            <person name="Keeling C.I."/>
            <person name="Yuen M.M."/>
            <person name="Liao N.Y."/>
            <person name="Docking T.R."/>
            <person name="Chan S.K."/>
            <person name="Taylor G.A."/>
            <person name="Palmquist D.L."/>
            <person name="Jackman S.D."/>
            <person name="Nguyen A."/>
            <person name="Li M."/>
            <person name="Henderson H."/>
            <person name="Janes J.K."/>
            <person name="Zhao Y."/>
            <person name="Pandoh P."/>
            <person name="Moore R."/>
            <person name="Sperling F.A."/>
            <person name="Huber D.P."/>
            <person name="Birol I."/>
            <person name="Jones S.J."/>
            <person name="Bohlmann J."/>
        </authorList>
    </citation>
    <scope>NUCLEOTIDE SEQUENCE</scope>
</reference>
<keyword evidence="4" id="KW-0805">Transcription regulation</keyword>
<feature type="region of interest" description="Disordered" evidence="11">
    <location>
        <begin position="1"/>
        <end position="33"/>
    </location>
</feature>
<dbReference type="GO" id="GO:0003677">
    <property type="term" value="F:DNA binding"/>
    <property type="evidence" value="ECO:0007669"/>
    <property type="project" value="UniProtKB-UniRule"/>
</dbReference>
<feature type="compositionally biased region" description="Polar residues" evidence="11">
    <location>
        <begin position="955"/>
        <end position="966"/>
    </location>
</feature>
<dbReference type="InterPro" id="IPR001025">
    <property type="entry name" value="BAH_dom"/>
</dbReference>
<dbReference type="OrthoDB" id="10009055at2759"/>
<feature type="domain" description="Bromo" evidence="12">
    <location>
        <begin position="56"/>
        <end position="126"/>
    </location>
</feature>
<feature type="compositionally biased region" description="Low complexity" evidence="11">
    <location>
        <begin position="313"/>
        <end position="323"/>
    </location>
</feature>
<dbReference type="EMBL" id="KB740925">
    <property type="protein sequence ID" value="ENN78044.1"/>
    <property type="molecule type" value="Genomic_DNA"/>
</dbReference>
<dbReference type="Gene3D" id="3.30.160.60">
    <property type="entry name" value="Classic Zinc Finger"/>
    <property type="match status" value="1"/>
</dbReference>
<evidence type="ECO:0000259" key="14">
    <source>
        <dbReference type="PROSITE" id="PS51038"/>
    </source>
</evidence>
<evidence type="ECO:0000256" key="4">
    <source>
        <dbReference type="ARBA" id="ARBA00023015"/>
    </source>
</evidence>
<dbReference type="InterPro" id="IPR036427">
    <property type="entry name" value="Bromodomain-like_sf"/>
</dbReference>
<dbReference type="InterPro" id="IPR018359">
    <property type="entry name" value="Bromodomain_CS"/>
</dbReference>
<keyword evidence="7 9" id="KW-0539">Nucleus</keyword>
<dbReference type="OMA" id="WQFYETL"/>
<feature type="domain" description="Bromo" evidence="12">
    <location>
        <begin position="404"/>
        <end position="474"/>
    </location>
</feature>
<evidence type="ECO:0000313" key="15">
    <source>
        <dbReference type="EMBL" id="ENN78044.1"/>
    </source>
</evidence>
<gene>
    <name evidence="16" type="primary">109536525</name>
    <name evidence="15" type="ORF">YQE_05481</name>
</gene>
<evidence type="ECO:0000256" key="7">
    <source>
        <dbReference type="ARBA" id="ARBA00023242"/>
    </source>
</evidence>
<dbReference type="Proteomes" id="UP000019118">
    <property type="component" value="Unassembled WGS sequence"/>
</dbReference>
<evidence type="ECO:0008006" key="18">
    <source>
        <dbReference type="Google" id="ProtNLM"/>
    </source>
</evidence>
<dbReference type="CDD" id="cd05526">
    <property type="entry name" value="Bromo_polybromo_VI"/>
    <property type="match status" value="1"/>
</dbReference>
<dbReference type="FunFam" id="1.20.920.10:FF:000009">
    <property type="entry name" value="Protein polybromo-1 isoform 1"/>
    <property type="match status" value="1"/>
</dbReference>
<dbReference type="GO" id="GO:0016586">
    <property type="term" value="C:RSC-type complex"/>
    <property type="evidence" value="ECO:0007669"/>
    <property type="project" value="InterPro"/>
</dbReference>
<dbReference type="PANTHER" id="PTHR16062:SF19">
    <property type="entry name" value="PROTEIN POLYBROMO-1"/>
    <property type="match status" value="1"/>
</dbReference>
<sequence>MSKRRRTSSIAGRHDDDDSEASTSSGPTMRKRRKIFDPIEACHQLYETIRGHKKNDGSLLCDSFIRVPKRRQEPGYYDVVSNPIDLLKVQQKLKTDEYNDIHDLEGDIELIVNNTKAFYKKSTQEWKDADELWNLFLTTKIKLLNPDDDSKAESKSEIKNPNHTPKPVRMPVRRGNSSVKNNSNHNNSLNNSNSLTSVNSKDDPQQYEELFNVVMTATDDNKKLLNTHFQLLPSKSKYPEYYEVIEQPIDLKRIAIKIQNNQYPNLLTLEKDLVVMCKNACLFNEPNSQIYNHAKQLKKIINQKRIEIMEQWSKPSSPSNTSKSGERLKPRKSRNYIAALAQKNQEESDPDSEIDSEPEPVQSSRRDVESPKLVELHHDDFVCMEPDNPQWKLLETVWRLEGSNGQPLSEPFWKLPSRRIYPDYYKEIKNPLSLTQIRAKLTKKGYGTVSEVAGDMTIMFENAKKYNIPNSKLYKDAVRLQRVMQAKVQELLDIDQVTHKKTNKAIRKHMDEDSSARKKSGQKPKNLSPMGTPMRGRPPKDFVPMKKRLFTLAKYMLDFTCEDGRQPMLGFMEKPSKKLYPEYYEVIDEPIDFLEIESKIKAEQYSCEKDLVKDFQLMFANCRQFNEENSPIYEDANLMEKHLMIKVEPMFNTVEKQQEVKNERASARVYKPRKILTPLEKAVKHMFEAVRDYRDPKGERLLCQIFMKLPSRIEYPDYYEVIKHPIDMERIAHKMKNNFYESVEDLAADLSLMLDNACKFNEPDSQIYKDALVLQRVVSQKRLQLKELADDEAPDVAEAVQDILLTLFTTVYNHQDDEGRCYSDSMAELPEHDEVDGKKVRALSLDLIKRRLDKNLYKRLDTFQVDFFACLDRARRLSRSDSQVFEDSIEMQMFFIHVRDELCKHGEVLQSPALIYTSLDARHAIEKLRHQKSMQESIEEDSETRSSDDSVLKDGSNSNGSTEDTMTCNQKTFQVGEYVYLDSKKEGCEPHIIKIEKLYEKNGQQMLYGNHYLRPDETYHVQTRRFLEKEVFKSDKYVNVALEEIKDRCCVLSVKQYFAMVPEGYDEADVYVLESRYSSRHRAIKKIKIFSELASSYKLVEREVPLEPKRVMSVFKERLEKHKDELAELQELERMIDDDRPNVVAYVATDLDDGNTYYEQYNTICSGVIKTGDFVYVVVDGGKQVVAQIDSIWDTSDGKCYFRGPWFICPSEVPNLTNKLYYKNELLQSTEEDINPIVSIIGKCAVLDYNDYVSLRPSEIPEQDVFICTSLYDEVNRQIRKLPPEGLKKYYHLTEVVDDEIYYFTKLLNPSKVNVRDALNSKLRQKLLDSRTAEASPTLTKLADIDIVMEDSLDGGPPSVGSGEIPAAVNSILMTPVTNISSPAPTAQATTSTKKKPTKNKVITGYILYSREVRKQVVQNNPESKFGDISRIVGSEWKALATTEKQVWEERASKLNEESKAQVLAEQEEHMVFECKWEECDYQFEELSDCVEHSVKDSKDSQGHVQKYYQDHPGEELQCKWRNCSRLTKKNLQPFPNITRLIRHVRDMHINKGNGRSIPPDSRSKNFKPSSKVAALSRLSTTSSVTPSVAAAVSAPASSSTVAAAAAQKTADPMFISVPPRPQRVLHSEAYIKYIEGLSADQKHITNWERTLHATPETCAPPDPEKLAHVTTWLGKRADQHDNVVAALWQLRNQLLKDTLGLHKTL</sequence>
<evidence type="ECO:0000313" key="16">
    <source>
        <dbReference type="EnsemblMetazoa" id="XP_019758345.1"/>
    </source>
</evidence>
<feature type="region of interest" description="Disordered" evidence="11">
    <location>
        <begin position="146"/>
        <end position="201"/>
    </location>
</feature>
<keyword evidence="2" id="KW-0677">Repeat</keyword>
<dbReference type="Pfam" id="PF00439">
    <property type="entry name" value="Bromodomain"/>
    <property type="match status" value="5"/>
</dbReference>
<feature type="domain" description="Bromo" evidence="12">
    <location>
        <begin position="221"/>
        <end position="291"/>
    </location>
</feature>
<evidence type="ECO:0000256" key="2">
    <source>
        <dbReference type="ARBA" id="ARBA00022737"/>
    </source>
</evidence>
<evidence type="ECO:0000256" key="10">
    <source>
        <dbReference type="SAM" id="Coils"/>
    </source>
</evidence>
<reference evidence="16" key="2">
    <citation type="submission" date="2024-08" db="UniProtKB">
        <authorList>
            <consortium name="EnsemblMetazoa"/>
        </authorList>
    </citation>
    <scope>IDENTIFICATION</scope>
</reference>
<evidence type="ECO:0000256" key="8">
    <source>
        <dbReference type="PROSITE-ProRule" id="PRU00035"/>
    </source>
</evidence>
<feature type="coiled-coil region" evidence="10">
    <location>
        <begin position="1112"/>
        <end position="1139"/>
    </location>
</feature>
<keyword evidence="17" id="KW-1185">Reference proteome</keyword>
<evidence type="ECO:0000259" key="12">
    <source>
        <dbReference type="PROSITE" id="PS50014"/>
    </source>
</evidence>
<dbReference type="Pfam" id="PF01426">
    <property type="entry name" value="BAH"/>
    <property type="match status" value="2"/>
</dbReference>
<dbReference type="PROSITE" id="PS00633">
    <property type="entry name" value="BROMODOMAIN_1"/>
    <property type="match status" value="1"/>
</dbReference>
<name>N6TCL8_DENPD</name>
<feature type="compositionally biased region" description="Basic and acidic residues" evidence="11">
    <location>
        <begin position="943"/>
        <end position="952"/>
    </location>
</feature>
<dbReference type="PROSITE" id="PS50014">
    <property type="entry name" value="BROMODOMAIN_2"/>
    <property type="match status" value="5"/>
</dbReference>
<dbReference type="GO" id="GO:0006368">
    <property type="term" value="P:transcription elongation by RNA polymerase II"/>
    <property type="evidence" value="ECO:0007669"/>
    <property type="project" value="TreeGrafter"/>
</dbReference>
<evidence type="ECO:0000256" key="1">
    <source>
        <dbReference type="ARBA" id="ARBA00004123"/>
    </source>
</evidence>
<dbReference type="EnsemblMetazoa" id="XM_019902786.1">
    <property type="protein sequence ID" value="XP_019758345.1"/>
    <property type="gene ID" value="LOC109536525"/>
</dbReference>
<dbReference type="FunFam" id="1.20.920.10:FF:000006">
    <property type="entry name" value="protein polybromo-1 isoform X1"/>
    <property type="match status" value="1"/>
</dbReference>
<dbReference type="Gene3D" id="2.30.30.490">
    <property type="match status" value="2"/>
</dbReference>
<dbReference type="SUPFAM" id="SSF47370">
    <property type="entry name" value="Bromodomain"/>
    <property type="match status" value="6"/>
</dbReference>
<dbReference type="GO" id="GO:0006338">
    <property type="term" value="P:chromatin remodeling"/>
    <property type="evidence" value="ECO:0007669"/>
    <property type="project" value="InterPro"/>
</dbReference>
<proteinExistence type="predicted"/>
<feature type="region of interest" description="Disordered" evidence="11">
    <location>
        <begin position="931"/>
        <end position="966"/>
    </location>
</feature>
<dbReference type="InterPro" id="IPR036910">
    <property type="entry name" value="HMG_box_dom_sf"/>
</dbReference>
<accession>N6TCL8</accession>
<dbReference type="CDD" id="cd05520">
    <property type="entry name" value="Bromo_polybromo_III"/>
    <property type="match status" value="1"/>
</dbReference>
<keyword evidence="9" id="KW-0238">DNA-binding</keyword>
<dbReference type="HOGENOM" id="CLU_001483_2_0_1"/>
<evidence type="ECO:0000256" key="3">
    <source>
        <dbReference type="ARBA" id="ARBA00022853"/>
    </source>
</evidence>
<protein>
    <recommendedName>
        <fullName evidence="18">Protein polybromo-1</fullName>
    </recommendedName>
</protein>
<keyword evidence="3" id="KW-0156">Chromatin regulator</keyword>
<evidence type="ECO:0000256" key="11">
    <source>
        <dbReference type="SAM" id="MobiDB-lite"/>
    </source>
</evidence>
<dbReference type="InterPro" id="IPR009071">
    <property type="entry name" value="HMG_box_dom"/>
</dbReference>
<dbReference type="SMART" id="SM00297">
    <property type="entry name" value="BROMO"/>
    <property type="match status" value="6"/>
</dbReference>
<comment type="subcellular location">
    <subcellularLocation>
        <location evidence="1">Nucleus</location>
    </subcellularLocation>
</comment>
<evidence type="ECO:0000259" key="13">
    <source>
        <dbReference type="PROSITE" id="PS50118"/>
    </source>
</evidence>